<feature type="transmembrane region" description="Helical" evidence="8">
    <location>
        <begin position="43"/>
        <end position="62"/>
    </location>
</feature>
<organism evidence="10 11">
    <name type="scientific">Sporosarcina newyorkensis 2681</name>
    <dbReference type="NCBI Taxonomy" id="1027292"/>
    <lineage>
        <taxon>Bacteria</taxon>
        <taxon>Bacillati</taxon>
        <taxon>Bacillota</taxon>
        <taxon>Bacilli</taxon>
        <taxon>Bacillales</taxon>
        <taxon>Caryophanaceae</taxon>
        <taxon>Sporosarcina</taxon>
    </lineage>
</organism>
<dbReference type="PANTHER" id="PTHR43711">
    <property type="entry name" value="TWO-COMPONENT HISTIDINE KINASE"/>
    <property type="match status" value="1"/>
</dbReference>
<dbReference type="Pfam" id="PF02518">
    <property type="entry name" value="HATPase_c"/>
    <property type="match status" value="1"/>
</dbReference>
<keyword evidence="8" id="KW-0472">Membrane</keyword>
<keyword evidence="4" id="KW-0547">Nucleotide-binding</keyword>
<feature type="transmembrane region" description="Helical" evidence="8">
    <location>
        <begin position="96"/>
        <end position="114"/>
    </location>
</feature>
<dbReference type="OrthoDB" id="1674512at2"/>
<comment type="catalytic activity">
    <reaction evidence="1">
        <text>ATP + protein L-histidine = ADP + protein N-phospho-L-histidine.</text>
        <dbReference type="EC" id="2.7.13.3"/>
    </reaction>
</comment>
<dbReference type="PANTHER" id="PTHR43711:SF1">
    <property type="entry name" value="HISTIDINE KINASE 1"/>
    <property type="match status" value="1"/>
</dbReference>
<keyword evidence="3 10" id="KW-0808">Transferase</keyword>
<reference evidence="10 11" key="1">
    <citation type="submission" date="2011-04" db="EMBL/GenBank/DDBJ databases">
        <authorList>
            <person name="Muzny D."/>
            <person name="Qin X."/>
            <person name="Deng J."/>
            <person name="Jiang H."/>
            <person name="Liu Y."/>
            <person name="Qu J."/>
            <person name="Song X.-Z."/>
            <person name="Zhang L."/>
            <person name="Thornton R."/>
            <person name="Coyle M."/>
            <person name="Francisco L."/>
            <person name="Jackson L."/>
            <person name="Javaid M."/>
            <person name="Korchina V."/>
            <person name="Kovar C."/>
            <person name="Mata R."/>
            <person name="Mathew T."/>
            <person name="Ngo R."/>
            <person name="Nguyen L."/>
            <person name="Nguyen N."/>
            <person name="Okwuonu G."/>
            <person name="Ongeri F."/>
            <person name="Pham C."/>
            <person name="Simmons D."/>
            <person name="Wilczek-Boney K."/>
            <person name="Hale W."/>
            <person name="Jakkamsetti A."/>
            <person name="Pham P."/>
            <person name="Ruth R."/>
            <person name="San Lucas F."/>
            <person name="Warren J."/>
            <person name="Zhang J."/>
            <person name="Zhao Z."/>
            <person name="Zhou C."/>
            <person name="Zhu D."/>
            <person name="Lee S."/>
            <person name="Bess C."/>
            <person name="Blankenburg K."/>
            <person name="Forbes L."/>
            <person name="Fu Q."/>
            <person name="Gubbala S."/>
            <person name="Hirani K."/>
            <person name="Jayaseelan J.C."/>
            <person name="Lara F."/>
            <person name="Munidasa M."/>
            <person name="Palculict T."/>
            <person name="Patil S."/>
            <person name="Pu L.-L."/>
            <person name="Saada N."/>
            <person name="Tang L."/>
            <person name="Weissenberger G."/>
            <person name="Zhu Y."/>
            <person name="Hemphill L."/>
            <person name="Shang Y."/>
            <person name="Youmans B."/>
            <person name="Ayvaz T."/>
            <person name="Ross M."/>
            <person name="Santibanez J."/>
            <person name="Aqrawi P."/>
            <person name="Gross S."/>
            <person name="Joshi V."/>
            <person name="Fowler G."/>
            <person name="Nazareth L."/>
            <person name="Reid J."/>
            <person name="Worley K."/>
            <person name="Petrosino J."/>
            <person name="Highlander S."/>
            <person name="Gibbs R."/>
        </authorList>
    </citation>
    <scope>NUCLEOTIDE SEQUENCE [LARGE SCALE GENOMIC DNA]</scope>
    <source>
        <strain evidence="10 11">2681</strain>
    </source>
</reference>
<feature type="transmembrane region" description="Helical" evidence="8">
    <location>
        <begin position="12"/>
        <end position="31"/>
    </location>
</feature>
<dbReference type="PRINTS" id="PR00344">
    <property type="entry name" value="BCTRLSENSOR"/>
</dbReference>
<proteinExistence type="predicted"/>
<dbReference type="HOGENOM" id="CLU_052005_1_0_9"/>
<dbReference type="InterPro" id="IPR036890">
    <property type="entry name" value="HATPase_C_sf"/>
</dbReference>
<keyword evidence="7" id="KW-0902">Two-component regulatory system</keyword>
<dbReference type="InterPro" id="IPR005467">
    <property type="entry name" value="His_kinase_dom"/>
</dbReference>
<dbReference type="EMBL" id="AFPZ01000047">
    <property type="protein sequence ID" value="EGQ26281.1"/>
    <property type="molecule type" value="Genomic_DNA"/>
</dbReference>
<feature type="domain" description="Histidine kinase" evidence="9">
    <location>
        <begin position="314"/>
        <end position="419"/>
    </location>
</feature>
<evidence type="ECO:0000259" key="9">
    <source>
        <dbReference type="PROSITE" id="PS50109"/>
    </source>
</evidence>
<keyword evidence="8" id="KW-0812">Transmembrane</keyword>
<dbReference type="InterPro" id="IPR003594">
    <property type="entry name" value="HATPase_dom"/>
</dbReference>
<dbReference type="SMART" id="SM00387">
    <property type="entry name" value="HATPase_c"/>
    <property type="match status" value="1"/>
</dbReference>
<evidence type="ECO:0000256" key="6">
    <source>
        <dbReference type="ARBA" id="ARBA00022840"/>
    </source>
</evidence>
<dbReference type="GO" id="GO:0005524">
    <property type="term" value="F:ATP binding"/>
    <property type="evidence" value="ECO:0007669"/>
    <property type="project" value="UniProtKB-KW"/>
</dbReference>
<keyword evidence="6" id="KW-0067">ATP-binding</keyword>
<dbReference type="Proteomes" id="UP000005316">
    <property type="component" value="Unassembled WGS sequence"/>
</dbReference>
<evidence type="ECO:0000256" key="8">
    <source>
        <dbReference type="SAM" id="Phobius"/>
    </source>
</evidence>
<dbReference type="InterPro" id="IPR050736">
    <property type="entry name" value="Sensor_HK_Regulatory"/>
</dbReference>
<evidence type="ECO:0000256" key="5">
    <source>
        <dbReference type="ARBA" id="ARBA00022777"/>
    </source>
</evidence>
<accession>F9DSE4</accession>
<dbReference type="eggNOG" id="COG3290">
    <property type="taxonomic scope" value="Bacteria"/>
</dbReference>
<keyword evidence="5 10" id="KW-0418">Kinase</keyword>
<dbReference type="GO" id="GO:0004673">
    <property type="term" value="F:protein histidine kinase activity"/>
    <property type="evidence" value="ECO:0007669"/>
    <property type="project" value="UniProtKB-EC"/>
</dbReference>
<evidence type="ECO:0000256" key="7">
    <source>
        <dbReference type="ARBA" id="ARBA00023012"/>
    </source>
</evidence>
<evidence type="ECO:0000256" key="4">
    <source>
        <dbReference type="ARBA" id="ARBA00022741"/>
    </source>
</evidence>
<gene>
    <name evidence="10" type="ORF">HMPREF9372_1724</name>
</gene>
<dbReference type="EC" id="2.7.13.3" evidence="2"/>
<dbReference type="Gene3D" id="3.30.565.10">
    <property type="entry name" value="Histidine kinase-like ATPase, C-terminal domain"/>
    <property type="match status" value="1"/>
</dbReference>
<evidence type="ECO:0000256" key="2">
    <source>
        <dbReference type="ARBA" id="ARBA00012438"/>
    </source>
</evidence>
<evidence type="ECO:0000256" key="1">
    <source>
        <dbReference type="ARBA" id="ARBA00000085"/>
    </source>
</evidence>
<evidence type="ECO:0000313" key="10">
    <source>
        <dbReference type="EMBL" id="EGQ26281.1"/>
    </source>
</evidence>
<dbReference type="GO" id="GO:0000160">
    <property type="term" value="P:phosphorelay signal transduction system"/>
    <property type="evidence" value="ECO:0007669"/>
    <property type="project" value="UniProtKB-KW"/>
</dbReference>
<dbReference type="AlphaFoldDB" id="F9DSE4"/>
<keyword evidence="8" id="KW-1133">Transmembrane helix</keyword>
<name>F9DSE4_9BACL</name>
<dbReference type="STRING" id="759851.SAMN04244570_2199"/>
<comment type="caution">
    <text evidence="10">The sequence shown here is derived from an EMBL/GenBank/DDBJ whole genome shotgun (WGS) entry which is preliminary data.</text>
</comment>
<dbReference type="PROSITE" id="PS50109">
    <property type="entry name" value="HIS_KIN"/>
    <property type="match status" value="1"/>
</dbReference>
<sequence>MGMNSKSTWRQILHSEAARIAVIAIITALTGELKVLPFADETFRFALGGIVFFLLILIYPPASMLRTGFITAVTVVLFRVAEETWLGVALIDSLQMHVPVFLFYFIVAVGWHFADLEKYKSLPLQLGALALLFEVIGNTSEHALRNWWMDDSLLNMKEWGILVGVALLRSFFTVGLYSSVALSKEKQRMEEMLGVGAELYAEALYLQKSMNHIEQITASSHDLYRKLKKEDKRELSTQALQIAQEIHEVKKDSQRILAGLSKWASRQEVAAFYLSDLLELVVSANEKYSELIGKDCVIEKSIATDFQTDQHVPLLAVLNNLTSNAVEATERKGIVKISVDSDAEWVCFYVQDTGRGVPAEHEEVIFEPGYTTKFNEQGVAATGIGLSHVTAIVDAMQGEIQMQRLDVGTLFEVKIPMQSIKKEIQV</sequence>
<dbReference type="InterPro" id="IPR004358">
    <property type="entry name" value="Sig_transdc_His_kin-like_C"/>
</dbReference>
<evidence type="ECO:0000256" key="3">
    <source>
        <dbReference type="ARBA" id="ARBA00022679"/>
    </source>
</evidence>
<feature type="transmembrane region" description="Helical" evidence="8">
    <location>
        <begin position="159"/>
        <end position="182"/>
    </location>
</feature>
<dbReference type="SUPFAM" id="SSF55874">
    <property type="entry name" value="ATPase domain of HSP90 chaperone/DNA topoisomerase II/histidine kinase"/>
    <property type="match status" value="1"/>
</dbReference>
<protein>
    <recommendedName>
        <fullName evidence="2">histidine kinase</fullName>
        <ecNumber evidence="2">2.7.13.3</ecNumber>
    </recommendedName>
</protein>
<evidence type="ECO:0000313" key="11">
    <source>
        <dbReference type="Proteomes" id="UP000005316"/>
    </source>
</evidence>